<dbReference type="PANTHER" id="PTHR30388:SF4">
    <property type="entry name" value="MOLYBDENUM COFACTOR INSERTION CHAPERONE PAOD"/>
    <property type="match status" value="1"/>
</dbReference>
<evidence type="ECO:0000313" key="2">
    <source>
        <dbReference type="EMBL" id="SHH13555.1"/>
    </source>
</evidence>
<dbReference type="Gene3D" id="3.40.50.720">
    <property type="entry name" value="NAD(P)-binding Rossmann-like Domain"/>
    <property type="match status" value="1"/>
</dbReference>
<dbReference type="Proteomes" id="UP000184226">
    <property type="component" value="Unassembled WGS sequence"/>
</dbReference>
<dbReference type="AlphaFoldDB" id="A0A1M5QHC8"/>
<accession>A0A1M5QHC8</accession>
<reference evidence="2 3" key="1">
    <citation type="submission" date="2016-11" db="EMBL/GenBank/DDBJ databases">
        <authorList>
            <person name="Jaros S."/>
            <person name="Januszkiewicz K."/>
            <person name="Wedrychowicz H."/>
        </authorList>
    </citation>
    <scope>NUCLEOTIDE SEQUENCE [LARGE SCALE GENOMIC DNA]</scope>
    <source>
        <strain evidence="2 3">CGMCC 1.10190</strain>
    </source>
</reference>
<organism evidence="2 3">
    <name type="scientific">Pollutimonas bauzanensis</name>
    <dbReference type="NCBI Taxonomy" id="658167"/>
    <lineage>
        <taxon>Bacteria</taxon>
        <taxon>Pseudomonadati</taxon>
        <taxon>Pseudomonadota</taxon>
        <taxon>Betaproteobacteria</taxon>
        <taxon>Burkholderiales</taxon>
        <taxon>Alcaligenaceae</taxon>
        <taxon>Pollutimonas</taxon>
    </lineage>
</organism>
<sequence length="228" mass="24102">MKAELFERLIACRAAKLAVSVVTRLSDGAQALVCDHVVSGDLELAEVQRRELGERLRGERSGMLESSDGALFARCYAKAPRLIVVGAVHITQALAPMAAIAGFEVVVVDPRRAFATPERLPNVTVTTAWPDEALAGLGLDARTAVVTLSHDPKLDDPALIAALRSPCFYIGALGSTRTHAKRVERLAQAGCADAIPRIHAPIGLSLGGRSPAEVAVAIIAQIIKARYG</sequence>
<feature type="domain" description="XdhC Rossmann" evidence="1">
    <location>
        <begin position="82"/>
        <end position="222"/>
    </location>
</feature>
<evidence type="ECO:0000259" key="1">
    <source>
        <dbReference type="Pfam" id="PF13478"/>
    </source>
</evidence>
<dbReference type="RefSeq" id="WP_073101923.1">
    <property type="nucleotide sequence ID" value="NZ_FQXE01000002.1"/>
</dbReference>
<dbReference type="PANTHER" id="PTHR30388">
    <property type="entry name" value="ALDEHYDE OXIDOREDUCTASE MOLYBDENUM COFACTOR ASSEMBLY PROTEIN"/>
    <property type="match status" value="1"/>
</dbReference>
<gene>
    <name evidence="2" type="ORF">SAMN04488135_102281</name>
</gene>
<keyword evidence="3" id="KW-1185">Reference proteome</keyword>
<proteinExistence type="predicted"/>
<dbReference type="OrthoDB" id="9815497at2"/>
<name>A0A1M5QHC8_9BURK</name>
<protein>
    <submittedName>
        <fullName evidence="2">Xanthine dehydrogenase accessory factor</fullName>
    </submittedName>
</protein>
<dbReference type="STRING" id="658167.SAMN04488135_102281"/>
<dbReference type="EMBL" id="FQXE01000002">
    <property type="protein sequence ID" value="SHH13555.1"/>
    <property type="molecule type" value="Genomic_DNA"/>
</dbReference>
<dbReference type="InterPro" id="IPR052698">
    <property type="entry name" value="MoCofactor_Util/Proc"/>
</dbReference>
<evidence type="ECO:0000313" key="3">
    <source>
        <dbReference type="Proteomes" id="UP000184226"/>
    </source>
</evidence>
<dbReference type="InterPro" id="IPR027051">
    <property type="entry name" value="XdhC_Rossmann_dom"/>
</dbReference>
<dbReference type="Pfam" id="PF13478">
    <property type="entry name" value="XdhC_C"/>
    <property type="match status" value="1"/>
</dbReference>